<dbReference type="STRING" id="97481.SAMN05444853_104106"/>
<sequence>MIKPFKASISLIAIILLLSVLSIMFITKDKLIHSETITQHYYHQYLKHKLKLIDYIHQDKTQLCNQYKKEQIDIITSGKIFQFFCKNVSIFTTEPNKKKYISFTDIQHHLDIKKYQKDIIHIRSLNDLPKTSIKKPRIVIADNAIDERLKRNFYGIIITHYYFDIKGKKFYGKLYSSYDNKREERNLSYKKSVINNLKKKYGDWTYIPRSQNILNGAK</sequence>
<dbReference type="Pfam" id="PF10833">
    <property type="entry name" value="DUF2572"/>
    <property type="match status" value="1"/>
</dbReference>
<evidence type="ECO:0000313" key="5">
    <source>
        <dbReference type="Proteomes" id="UP001224812"/>
    </source>
</evidence>
<dbReference type="Proteomes" id="UP001231736">
    <property type="component" value="Unassembled WGS sequence"/>
</dbReference>
<dbReference type="EMBL" id="JASAVS010000008">
    <property type="protein sequence ID" value="MDP8085227.1"/>
    <property type="molecule type" value="Genomic_DNA"/>
</dbReference>
<keyword evidence="5" id="KW-1185">Reference proteome</keyword>
<reference evidence="3" key="1">
    <citation type="submission" date="2016-10" db="EMBL/GenBank/DDBJ databases">
        <authorList>
            <person name="de Groot N.N."/>
        </authorList>
    </citation>
    <scope>NUCLEOTIDE SEQUENCE [LARGE SCALE GENOMIC DNA]</scope>
    <source>
        <strain evidence="3">DSM 24204</strain>
    </source>
</reference>
<reference evidence="1 5" key="3">
    <citation type="journal article" date="2023" name="Front. Microbiol.">
        <title>Phylogeography and host specificity of Pasteurellaceae pathogenic to sea-farmed fish in the north-east Atlantic.</title>
        <authorList>
            <person name="Gulla S."/>
            <person name="Colquhoun D.J."/>
            <person name="Olsen A.B."/>
            <person name="Spilsberg B."/>
            <person name="Lagesen K."/>
            <person name="Aakesson C.P."/>
            <person name="Strom S."/>
            <person name="Manji F."/>
            <person name="Birkbeck T.H."/>
            <person name="Nilsen H.K."/>
        </authorList>
    </citation>
    <scope>NUCLEOTIDE SEQUENCE [LARGE SCALE GENOMIC DNA]</scope>
    <source>
        <strain evidence="1 5">VIO11850</strain>
    </source>
</reference>
<proteinExistence type="predicted"/>
<dbReference type="GeneID" id="83545414"/>
<protein>
    <submittedName>
        <fullName evidence="1">DUF2572 family protein</fullName>
    </submittedName>
</protein>
<evidence type="ECO:0000313" key="1">
    <source>
        <dbReference type="EMBL" id="MDP8085227.1"/>
    </source>
</evidence>
<dbReference type="Proteomes" id="UP001224812">
    <property type="component" value="Unassembled WGS sequence"/>
</dbReference>
<dbReference type="EMBL" id="FOBN01000004">
    <property type="protein sequence ID" value="SEM07846.1"/>
    <property type="molecule type" value="Genomic_DNA"/>
</dbReference>
<name>A0A1H7VF26_9PAST</name>
<dbReference type="EMBL" id="JASAYT010000032">
    <property type="protein sequence ID" value="MDP8175612.1"/>
    <property type="molecule type" value="Genomic_DNA"/>
</dbReference>
<evidence type="ECO:0000313" key="3">
    <source>
        <dbReference type="EMBL" id="SEM07846.1"/>
    </source>
</evidence>
<gene>
    <name evidence="1" type="ORF">QJT92_04705</name>
    <name evidence="2" type="ORF">QJU97_09135</name>
    <name evidence="3" type="ORF">SAMN05444853_104106</name>
</gene>
<reference evidence="4" key="2">
    <citation type="submission" date="2016-10" db="EMBL/GenBank/DDBJ databases">
        <authorList>
            <person name="Varghese N."/>
            <person name="Submissions S."/>
        </authorList>
    </citation>
    <scope>NUCLEOTIDE SEQUENCE [LARGE SCALE GENOMIC DNA]</scope>
    <source>
        <strain evidence="4">DSM 24204</strain>
    </source>
</reference>
<dbReference type="RefSeq" id="WP_176673516.1">
    <property type="nucleotide sequence ID" value="NZ_CP016180.1"/>
</dbReference>
<reference evidence="2" key="4">
    <citation type="journal article" date="2023" name="Front. Microbiol.">
        <title>Phylogeography and host specificity of Pasteurellaceae pathogenic to sea-farmed fish in the north-east Atlantic.</title>
        <authorList>
            <person name="Gulla S."/>
            <person name="Colquhoun D.J."/>
            <person name="Olsen A.B."/>
            <person name="Spilsberg B."/>
            <person name="Lagesen K."/>
            <person name="Aakesson C.P."/>
            <person name="Strom S."/>
            <person name="Manji F."/>
            <person name="Birkbeck T.H."/>
            <person name="Nilsen H.K."/>
        </authorList>
    </citation>
    <scope>NUCLEOTIDE SEQUENCE</scope>
    <source>
        <strain evidence="2">98B1</strain>
    </source>
</reference>
<dbReference type="AlphaFoldDB" id="A0A1H7VF26"/>
<dbReference type="InterPro" id="IPR022543">
    <property type="entry name" value="DUF2572"/>
</dbReference>
<dbReference type="Proteomes" id="UP000198883">
    <property type="component" value="Unassembled WGS sequence"/>
</dbReference>
<evidence type="ECO:0000313" key="2">
    <source>
        <dbReference type="EMBL" id="MDP8175612.1"/>
    </source>
</evidence>
<organism evidence="3 4">
    <name type="scientific">Phocoenobacter skyensis</name>
    <dbReference type="NCBI Taxonomy" id="97481"/>
    <lineage>
        <taxon>Bacteria</taxon>
        <taxon>Pseudomonadati</taxon>
        <taxon>Pseudomonadota</taxon>
        <taxon>Gammaproteobacteria</taxon>
        <taxon>Pasteurellales</taxon>
        <taxon>Pasteurellaceae</taxon>
        <taxon>Phocoenobacter</taxon>
    </lineage>
</organism>
<accession>A0A1H7VF26</accession>
<evidence type="ECO:0000313" key="4">
    <source>
        <dbReference type="Proteomes" id="UP000198883"/>
    </source>
</evidence>